<proteinExistence type="predicted"/>
<organism evidence="1 2">
    <name type="scientific">Citrobacter youngae</name>
    <dbReference type="NCBI Taxonomy" id="133448"/>
    <lineage>
        <taxon>Bacteria</taxon>
        <taxon>Pseudomonadati</taxon>
        <taxon>Pseudomonadota</taxon>
        <taxon>Gammaproteobacteria</taxon>
        <taxon>Enterobacterales</taxon>
        <taxon>Enterobacteriaceae</taxon>
        <taxon>Citrobacter</taxon>
        <taxon>Citrobacter freundii complex</taxon>
    </lineage>
</organism>
<protein>
    <submittedName>
        <fullName evidence="1">Uncharacterized protein</fullName>
    </submittedName>
</protein>
<evidence type="ECO:0000313" key="2">
    <source>
        <dbReference type="Proteomes" id="UP000835792"/>
    </source>
</evidence>
<reference evidence="1" key="1">
    <citation type="submission" date="2020-05" db="EMBL/GenBank/DDBJ databases">
        <authorList>
            <person name="Delgado-Blas J."/>
        </authorList>
    </citation>
    <scope>NUCLEOTIDE SEQUENCE</scope>
    <source>
        <strain evidence="1">BB1468</strain>
    </source>
</reference>
<dbReference type="EMBL" id="CAHPRB010000088">
    <property type="protein sequence ID" value="CAB5619721.1"/>
    <property type="molecule type" value="Genomic_DNA"/>
</dbReference>
<sequence>MMSLWDALRMNMMISYQELVRTFLRGVIKIGREFWVKGDLRWHAFIRFTMLRH</sequence>
<accession>A0ABN7GUP0</accession>
<name>A0ABN7GUP0_9ENTR</name>
<gene>
    <name evidence="1" type="ORF">GHA_05307</name>
</gene>
<comment type="caution">
    <text evidence="1">The sequence shown here is derived from an EMBL/GenBank/DDBJ whole genome shotgun (WGS) entry which is preliminary data.</text>
</comment>
<dbReference type="Proteomes" id="UP000835792">
    <property type="component" value="Unassembled WGS sequence"/>
</dbReference>
<keyword evidence="2" id="KW-1185">Reference proteome</keyword>
<evidence type="ECO:0000313" key="1">
    <source>
        <dbReference type="EMBL" id="CAB5619721.1"/>
    </source>
</evidence>